<dbReference type="EMBL" id="JWJD01000002">
    <property type="protein sequence ID" value="KIH76864.1"/>
    <property type="molecule type" value="Genomic_DNA"/>
</dbReference>
<feature type="transmembrane region" description="Helical" evidence="1">
    <location>
        <begin position="75"/>
        <end position="104"/>
    </location>
</feature>
<name>A0A0C2DTT2_9BACT</name>
<keyword evidence="3" id="KW-1185">Reference proteome</keyword>
<dbReference type="Proteomes" id="UP000035068">
    <property type="component" value="Unassembled WGS sequence"/>
</dbReference>
<organism evidence="2 3">
    <name type="scientific">Geoalkalibacter ferrihydriticus DSM 17813</name>
    <dbReference type="NCBI Taxonomy" id="1121915"/>
    <lineage>
        <taxon>Bacteria</taxon>
        <taxon>Pseudomonadati</taxon>
        <taxon>Thermodesulfobacteriota</taxon>
        <taxon>Desulfuromonadia</taxon>
        <taxon>Desulfuromonadales</taxon>
        <taxon>Geoalkalibacteraceae</taxon>
        <taxon>Geoalkalibacter</taxon>
    </lineage>
</organism>
<sequence length="148" mass="17343">MTQSAIPWQHLSEPSRKRLIWWLWLLTWLLLLGGLLYPYFYQGVVLLSALHALLFLWLFRFRVDPFPVQVRLAYLLWVAIGTYVSGMIILMYITTVGLAANLFFNYCPLARLMHLMPWNRTEALSLAFLKRVFLSPPSKGRFIPRKNG</sequence>
<evidence type="ECO:0000313" key="2">
    <source>
        <dbReference type="EMBL" id="KIH76864.1"/>
    </source>
</evidence>
<keyword evidence="1" id="KW-0812">Transmembrane</keyword>
<evidence type="ECO:0000313" key="3">
    <source>
        <dbReference type="Proteomes" id="UP000035068"/>
    </source>
</evidence>
<gene>
    <name evidence="2" type="ORF">GFER_07100</name>
</gene>
<keyword evidence="1" id="KW-1133">Transmembrane helix</keyword>
<keyword evidence="1" id="KW-0472">Membrane</keyword>
<comment type="caution">
    <text evidence="2">The sequence shown here is derived from an EMBL/GenBank/DDBJ whole genome shotgun (WGS) entry which is preliminary data.</text>
</comment>
<dbReference type="RefSeq" id="WP_040097898.1">
    <property type="nucleotide sequence ID" value="NZ_JWJD01000002.1"/>
</dbReference>
<accession>A0A0C2DTT2</accession>
<evidence type="ECO:0000256" key="1">
    <source>
        <dbReference type="SAM" id="Phobius"/>
    </source>
</evidence>
<protein>
    <submittedName>
        <fullName evidence="2">Uncharacterized protein</fullName>
    </submittedName>
</protein>
<reference evidence="2 3" key="1">
    <citation type="submission" date="2014-12" db="EMBL/GenBank/DDBJ databases">
        <title>Genomes of Geoalkalibacter ferrihydriticus and Geoalkalibacter subterraneus, two haloalkaliphilic metal-reducing members of the Geobacteraceae.</title>
        <authorList>
            <person name="Badalamenti J.P."/>
            <person name="Torres C.I."/>
            <person name="Krajmalnik-Brown R."/>
            <person name="Bond D.R."/>
        </authorList>
    </citation>
    <scope>NUCLEOTIDE SEQUENCE [LARGE SCALE GENOMIC DNA]</scope>
    <source>
        <strain evidence="2 3">DSM 17813</strain>
    </source>
</reference>
<feature type="transmembrane region" description="Helical" evidence="1">
    <location>
        <begin position="44"/>
        <end position="63"/>
    </location>
</feature>
<proteinExistence type="predicted"/>
<dbReference type="AlphaFoldDB" id="A0A0C2DTT2"/>
<feature type="transmembrane region" description="Helical" evidence="1">
    <location>
        <begin position="20"/>
        <end position="37"/>
    </location>
</feature>